<gene>
    <name evidence="1" type="ORF">AVEN_255174_1</name>
</gene>
<protein>
    <submittedName>
        <fullName evidence="1">Uncharacterized protein</fullName>
    </submittedName>
</protein>
<reference evidence="1 2" key="1">
    <citation type="journal article" date="2019" name="Sci. Rep.">
        <title>Orb-weaving spider Araneus ventricosus genome elucidates the spidroin gene catalogue.</title>
        <authorList>
            <person name="Kono N."/>
            <person name="Nakamura H."/>
            <person name="Ohtoshi R."/>
            <person name="Moran D.A.P."/>
            <person name="Shinohara A."/>
            <person name="Yoshida Y."/>
            <person name="Fujiwara M."/>
            <person name="Mori M."/>
            <person name="Tomita M."/>
            <person name="Arakawa K."/>
        </authorList>
    </citation>
    <scope>NUCLEOTIDE SEQUENCE [LARGE SCALE GENOMIC DNA]</scope>
</reference>
<dbReference type="AlphaFoldDB" id="A0A4Y2BAF0"/>
<proteinExistence type="predicted"/>
<comment type="caution">
    <text evidence="1">The sequence shown here is derived from an EMBL/GenBank/DDBJ whole genome shotgun (WGS) entry which is preliminary data.</text>
</comment>
<evidence type="ECO:0000313" key="2">
    <source>
        <dbReference type="Proteomes" id="UP000499080"/>
    </source>
</evidence>
<sequence length="87" mass="10167">MMYNVFSAFSRNRFYWPSKSDQMNPEHTTRRWHPSSPNSKLIPAYGLILRRPRVTDHQISKMSSTQSTISNKPAYKLLMTIIIGTLH</sequence>
<dbReference type="Proteomes" id="UP000499080">
    <property type="component" value="Unassembled WGS sequence"/>
</dbReference>
<evidence type="ECO:0000313" key="1">
    <source>
        <dbReference type="EMBL" id="GBL89023.1"/>
    </source>
</evidence>
<accession>A0A4Y2BAF0</accession>
<name>A0A4Y2BAF0_ARAVE</name>
<organism evidence="1 2">
    <name type="scientific">Araneus ventricosus</name>
    <name type="common">Orbweaver spider</name>
    <name type="synonym">Epeira ventricosa</name>
    <dbReference type="NCBI Taxonomy" id="182803"/>
    <lineage>
        <taxon>Eukaryota</taxon>
        <taxon>Metazoa</taxon>
        <taxon>Ecdysozoa</taxon>
        <taxon>Arthropoda</taxon>
        <taxon>Chelicerata</taxon>
        <taxon>Arachnida</taxon>
        <taxon>Araneae</taxon>
        <taxon>Araneomorphae</taxon>
        <taxon>Entelegynae</taxon>
        <taxon>Araneoidea</taxon>
        <taxon>Araneidae</taxon>
        <taxon>Araneus</taxon>
    </lineage>
</organism>
<dbReference type="EMBL" id="BGPR01000063">
    <property type="protein sequence ID" value="GBL89023.1"/>
    <property type="molecule type" value="Genomic_DNA"/>
</dbReference>
<keyword evidence="2" id="KW-1185">Reference proteome</keyword>